<dbReference type="WBParaSite" id="PS1159_v2.g18048.t1">
    <property type="protein sequence ID" value="PS1159_v2.g18048.t1"/>
    <property type="gene ID" value="PS1159_v2.g18048"/>
</dbReference>
<proteinExistence type="predicted"/>
<protein>
    <submittedName>
        <fullName evidence="2">Uncharacterized protein</fullName>
    </submittedName>
</protein>
<name>A0AC35FJ25_9BILA</name>
<reference evidence="2" key="1">
    <citation type="submission" date="2022-11" db="UniProtKB">
        <authorList>
            <consortium name="WormBaseParasite"/>
        </authorList>
    </citation>
    <scope>IDENTIFICATION</scope>
</reference>
<dbReference type="Proteomes" id="UP000887580">
    <property type="component" value="Unplaced"/>
</dbReference>
<accession>A0AC35FJ25</accession>
<organism evidence="1 2">
    <name type="scientific">Panagrolaimus sp. PS1159</name>
    <dbReference type="NCBI Taxonomy" id="55785"/>
    <lineage>
        <taxon>Eukaryota</taxon>
        <taxon>Metazoa</taxon>
        <taxon>Ecdysozoa</taxon>
        <taxon>Nematoda</taxon>
        <taxon>Chromadorea</taxon>
        <taxon>Rhabditida</taxon>
        <taxon>Tylenchina</taxon>
        <taxon>Panagrolaimomorpha</taxon>
        <taxon>Panagrolaimoidea</taxon>
        <taxon>Panagrolaimidae</taxon>
        <taxon>Panagrolaimus</taxon>
    </lineage>
</organism>
<evidence type="ECO:0000313" key="1">
    <source>
        <dbReference type="Proteomes" id="UP000887580"/>
    </source>
</evidence>
<evidence type="ECO:0000313" key="2">
    <source>
        <dbReference type="WBParaSite" id="PS1159_v2.g18048.t1"/>
    </source>
</evidence>
<sequence>MFLPSLPSAFDSHKVDQTLERKLSAFNLGIRSDDPNSSLGSIRKAASFIHGTNFGIGLNTPTSYFTHPQHHRAPNFSIGGGGSSNFHSSSVSPAVEDPSHQSGGLQMQVGSKSNSLAPNKVNEVQHSSSMAGGLFSNAGTDTSANNTHGGGMIANASTDALPRQKTGVMGVFGRGFFAKPVIRSEEENYRYIMALDPTCPYKSGSTLTHLVLFKMCLFEKNFIIKNL</sequence>